<accession>A0AC35U2Z1</accession>
<evidence type="ECO:0000313" key="2">
    <source>
        <dbReference type="WBParaSite" id="RSKR_0000691550.1"/>
    </source>
</evidence>
<organism evidence="1 2">
    <name type="scientific">Rhabditophanes sp. KR3021</name>
    <dbReference type="NCBI Taxonomy" id="114890"/>
    <lineage>
        <taxon>Eukaryota</taxon>
        <taxon>Metazoa</taxon>
        <taxon>Ecdysozoa</taxon>
        <taxon>Nematoda</taxon>
        <taxon>Chromadorea</taxon>
        <taxon>Rhabditida</taxon>
        <taxon>Tylenchina</taxon>
        <taxon>Panagrolaimomorpha</taxon>
        <taxon>Strongyloidoidea</taxon>
        <taxon>Alloionematidae</taxon>
        <taxon>Rhabditophanes</taxon>
    </lineage>
</organism>
<name>A0AC35U2Z1_9BILA</name>
<evidence type="ECO:0000313" key="1">
    <source>
        <dbReference type="Proteomes" id="UP000095286"/>
    </source>
</evidence>
<dbReference type="Proteomes" id="UP000095286">
    <property type="component" value="Unplaced"/>
</dbReference>
<sequence>MDEYAMEFNVIIYYVAKDISNSAGFFVLLFKFGNHDSIIFGDDVSVVGYELEDVAMDEEVLLIGLNAVGALHELSKMYSIAAIDPVRSIPALRWTTIGLVLPLTKSRRVVAQSLLAGSPGSSQSNKNGWLSFPWQKAWI</sequence>
<reference evidence="2" key="1">
    <citation type="submission" date="2016-11" db="UniProtKB">
        <authorList>
            <consortium name="WormBaseParasite"/>
        </authorList>
    </citation>
    <scope>IDENTIFICATION</scope>
    <source>
        <strain evidence="2">KR3021</strain>
    </source>
</reference>
<dbReference type="WBParaSite" id="RSKR_0000691550.1">
    <property type="protein sequence ID" value="RSKR_0000691550.1"/>
    <property type="gene ID" value="RSKR_0000691550"/>
</dbReference>
<protein>
    <submittedName>
        <fullName evidence="2">PDZ domain-containing protein</fullName>
    </submittedName>
</protein>
<proteinExistence type="predicted"/>